<evidence type="ECO:0000256" key="4">
    <source>
        <dbReference type="ARBA" id="ARBA00022691"/>
    </source>
</evidence>
<accession>A0A1M7TJV9</accession>
<dbReference type="PANTHER" id="PTHR22807">
    <property type="entry name" value="NOP2 YEAST -RELATED NOL1/NOP2/FMU SUN DOMAIN-CONTAINING"/>
    <property type="match status" value="1"/>
</dbReference>
<evidence type="ECO:0000256" key="7">
    <source>
        <dbReference type="SAM" id="MobiDB-lite"/>
    </source>
</evidence>
<keyword evidence="4 6" id="KW-0949">S-adenosyl-L-methionine</keyword>
<dbReference type="InterPro" id="IPR001678">
    <property type="entry name" value="MeTrfase_RsmB-F_NOP2_dom"/>
</dbReference>
<feature type="compositionally biased region" description="Basic and acidic residues" evidence="7">
    <location>
        <begin position="472"/>
        <end position="487"/>
    </location>
</feature>
<protein>
    <submittedName>
        <fullName evidence="9">16S rRNA (Cytosine967-C5)-methyltransferase</fullName>
    </submittedName>
</protein>
<dbReference type="PROSITE" id="PS51686">
    <property type="entry name" value="SAM_MT_RSMB_NOP"/>
    <property type="match status" value="1"/>
</dbReference>
<dbReference type="CDD" id="cd02440">
    <property type="entry name" value="AdoMet_MTases"/>
    <property type="match status" value="1"/>
</dbReference>
<dbReference type="STRING" id="1189325.SAMN04488119_10771"/>
<evidence type="ECO:0000256" key="6">
    <source>
        <dbReference type="PROSITE-ProRule" id="PRU01023"/>
    </source>
</evidence>
<dbReference type="GO" id="GO:0006355">
    <property type="term" value="P:regulation of DNA-templated transcription"/>
    <property type="evidence" value="ECO:0007669"/>
    <property type="project" value="InterPro"/>
</dbReference>
<evidence type="ECO:0000256" key="2">
    <source>
        <dbReference type="ARBA" id="ARBA00022603"/>
    </source>
</evidence>
<dbReference type="GO" id="GO:0008173">
    <property type="term" value="F:RNA methyltransferase activity"/>
    <property type="evidence" value="ECO:0007669"/>
    <property type="project" value="InterPro"/>
</dbReference>
<keyword evidence="5 6" id="KW-0694">RNA-binding</keyword>
<evidence type="ECO:0000313" key="9">
    <source>
        <dbReference type="EMBL" id="SHN71001.1"/>
    </source>
</evidence>
<comment type="similarity">
    <text evidence="1 6">Belongs to the class I-like SAM-binding methyltransferase superfamily. RsmB/NOP family.</text>
</comment>
<evidence type="ECO:0000313" key="10">
    <source>
        <dbReference type="Proteomes" id="UP000184066"/>
    </source>
</evidence>
<keyword evidence="3 6" id="KW-0808">Transferase</keyword>
<dbReference type="PANTHER" id="PTHR22807:SF61">
    <property type="entry name" value="NOL1_NOP2_SUN FAMILY PROTEIN _ ANTITERMINATION NUSB DOMAIN-CONTAINING PROTEIN"/>
    <property type="match status" value="1"/>
</dbReference>
<evidence type="ECO:0000259" key="8">
    <source>
        <dbReference type="PROSITE" id="PS51686"/>
    </source>
</evidence>
<keyword evidence="10" id="KW-1185">Reference proteome</keyword>
<feature type="active site" description="Nucleophile" evidence="6">
    <location>
        <position position="414"/>
    </location>
</feature>
<dbReference type="PRINTS" id="PR02008">
    <property type="entry name" value="RCMTFAMILY"/>
</dbReference>
<dbReference type="EMBL" id="FRDL01000007">
    <property type="protein sequence ID" value="SHN71001.1"/>
    <property type="molecule type" value="Genomic_DNA"/>
</dbReference>
<feature type="compositionally biased region" description="Low complexity" evidence="7">
    <location>
        <begin position="18"/>
        <end position="39"/>
    </location>
</feature>
<name>A0A1M7TJV9_9RHOB</name>
<feature type="binding site" evidence="6">
    <location>
        <position position="318"/>
    </location>
    <ligand>
        <name>S-adenosyl-L-methionine</name>
        <dbReference type="ChEBI" id="CHEBI:59789"/>
    </ligand>
</feature>
<feature type="region of interest" description="Disordered" evidence="7">
    <location>
        <begin position="458"/>
        <end position="490"/>
    </location>
</feature>
<dbReference type="Gene3D" id="3.40.50.150">
    <property type="entry name" value="Vaccinia Virus protein VP39"/>
    <property type="match status" value="1"/>
</dbReference>
<dbReference type="SUPFAM" id="SSF48013">
    <property type="entry name" value="NusB-like"/>
    <property type="match status" value="1"/>
</dbReference>
<keyword evidence="2 6" id="KW-0489">Methyltransferase</keyword>
<dbReference type="InterPro" id="IPR049560">
    <property type="entry name" value="MeTrfase_RsmB-F_NOP2_cat"/>
</dbReference>
<dbReference type="Pfam" id="PF01029">
    <property type="entry name" value="NusB"/>
    <property type="match status" value="1"/>
</dbReference>
<reference evidence="9 10" key="1">
    <citation type="submission" date="2016-12" db="EMBL/GenBank/DDBJ databases">
        <authorList>
            <person name="Song W.-J."/>
            <person name="Kurnit D.M."/>
        </authorList>
    </citation>
    <scope>NUCLEOTIDE SEQUENCE [LARGE SCALE GENOMIC DNA]</scope>
    <source>
        <strain evidence="9 10">CGMCC 1.10808</strain>
    </source>
</reference>
<feature type="region of interest" description="Disordered" evidence="7">
    <location>
        <begin position="1"/>
        <end position="59"/>
    </location>
</feature>
<dbReference type="AlphaFoldDB" id="A0A1M7TJV9"/>
<feature type="domain" description="SAM-dependent MTase RsmB/NOP-type" evidence="8">
    <location>
        <begin position="199"/>
        <end position="499"/>
    </location>
</feature>
<sequence>MSDSSAPRTPGRRRRATARPAAKAGAGARGAKARSAPGSDPGSAPESGPDSASAVGAGQGARREALRLILGVVEQRRMLSELIERAPADLPPEERARAGALAAATLRRMGQADALIRRFARRRPPPQALAALRLAAVELHALGAPAHAAVDGAVAALRAMRGAERFAGLVNAVARRMAAEGGPIWASLDAARTNTPGWLWGRLSSAYGAGAARRMAEAHLRAAPLDLTPRDGARAEALARALDARLLPCGTLRLARRAQISALPGFAEGEWWVQDAAAALPARILAPQAGERVLDMCAAPGGKTMQMAAAGAKVTALDASAARLERLAQNLARTGLSARVVAADALEWTPDAPFDAILLDAPCSATGTIRRHPDLPRLLPEGPDLPALTAMQDALLDRAWGWLRPGGRLVFATCSLLPEEGERRAAAFRARTPDAAPLEWSPRALGGPDFWRDAAGDLRVRPDWSPEAGPDADPRADPDRAPGEHGGMDGFFAAGFVKRA</sequence>
<dbReference type="InterPro" id="IPR006027">
    <property type="entry name" value="NusB_RsmB_TIM44"/>
</dbReference>
<gene>
    <name evidence="9" type="ORF">SAMN05216200_10770</name>
</gene>
<proteinExistence type="inferred from homology"/>
<dbReference type="Gene3D" id="1.10.940.10">
    <property type="entry name" value="NusB-like"/>
    <property type="match status" value="1"/>
</dbReference>
<evidence type="ECO:0000256" key="3">
    <source>
        <dbReference type="ARBA" id="ARBA00022679"/>
    </source>
</evidence>
<dbReference type="PROSITE" id="PS01153">
    <property type="entry name" value="NOL1_NOP2_SUN"/>
    <property type="match status" value="1"/>
</dbReference>
<dbReference type="GO" id="GO:0003723">
    <property type="term" value="F:RNA binding"/>
    <property type="evidence" value="ECO:0007669"/>
    <property type="project" value="UniProtKB-UniRule"/>
</dbReference>
<dbReference type="InterPro" id="IPR018314">
    <property type="entry name" value="RsmB/NOL1/NOP2-like_CS"/>
</dbReference>
<dbReference type="GO" id="GO:0001510">
    <property type="term" value="P:RNA methylation"/>
    <property type="evidence" value="ECO:0007669"/>
    <property type="project" value="InterPro"/>
</dbReference>
<dbReference type="InterPro" id="IPR035926">
    <property type="entry name" value="NusB-like_sf"/>
</dbReference>
<feature type="binding site" evidence="6">
    <location>
        <begin position="297"/>
        <end position="303"/>
    </location>
    <ligand>
        <name>S-adenosyl-L-methionine</name>
        <dbReference type="ChEBI" id="CHEBI:59789"/>
    </ligand>
</feature>
<dbReference type="SUPFAM" id="SSF53335">
    <property type="entry name" value="S-adenosyl-L-methionine-dependent methyltransferases"/>
    <property type="match status" value="1"/>
</dbReference>
<feature type="binding site" evidence="6">
    <location>
        <position position="344"/>
    </location>
    <ligand>
        <name>S-adenosyl-L-methionine</name>
        <dbReference type="ChEBI" id="CHEBI:59789"/>
    </ligand>
</feature>
<dbReference type="InterPro" id="IPR023267">
    <property type="entry name" value="RCMT"/>
</dbReference>
<feature type="binding site" evidence="6">
    <location>
        <position position="360"/>
    </location>
    <ligand>
        <name>S-adenosyl-L-methionine</name>
        <dbReference type="ChEBI" id="CHEBI:59789"/>
    </ligand>
</feature>
<evidence type="ECO:0000256" key="5">
    <source>
        <dbReference type="ARBA" id="ARBA00022884"/>
    </source>
</evidence>
<dbReference type="Proteomes" id="UP000184066">
    <property type="component" value="Unassembled WGS sequence"/>
</dbReference>
<dbReference type="InterPro" id="IPR029063">
    <property type="entry name" value="SAM-dependent_MTases_sf"/>
</dbReference>
<evidence type="ECO:0000256" key="1">
    <source>
        <dbReference type="ARBA" id="ARBA00007494"/>
    </source>
</evidence>
<organism evidence="9 10">
    <name type="scientific">Oceanicella actignis</name>
    <dbReference type="NCBI Taxonomy" id="1189325"/>
    <lineage>
        <taxon>Bacteria</taxon>
        <taxon>Pseudomonadati</taxon>
        <taxon>Pseudomonadota</taxon>
        <taxon>Alphaproteobacteria</taxon>
        <taxon>Rhodobacterales</taxon>
        <taxon>Paracoccaceae</taxon>
        <taxon>Oceanicella</taxon>
    </lineage>
</organism>
<dbReference type="Pfam" id="PF01189">
    <property type="entry name" value="Methyltr_RsmB-F"/>
    <property type="match status" value="1"/>
</dbReference>
<dbReference type="RefSeq" id="WP_072747699.1">
    <property type="nucleotide sequence ID" value="NZ_FOHL01000007.1"/>
</dbReference>